<reference evidence="1 2" key="1">
    <citation type="submission" date="2015-07" db="EMBL/GenBank/DDBJ databases">
        <title>Comparative genomics of the Sigatoka disease complex on banana suggests a link between parallel evolutionary changes in Pseudocercospora fijiensis and Pseudocercospora eumusae and increased virulence on the banana host.</title>
        <authorList>
            <person name="Chang T.-C."/>
            <person name="Salvucci A."/>
            <person name="Crous P.W."/>
            <person name="Stergiopoulos I."/>
        </authorList>
    </citation>
    <scope>NUCLEOTIDE SEQUENCE [LARGE SCALE GENOMIC DNA]</scope>
    <source>
        <strain evidence="1 2">CBS 116634</strain>
    </source>
</reference>
<gene>
    <name evidence="1" type="ORF">AC579_5111</name>
</gene>
<protein>
    <submittedName>
        <fullName evidence="1">Uncharacterized protein</fullName>
    </submittedName>
</protein>
<keyword evidence="2" id="KW-1185">Reference proteome</keyword>
<comment type="caution">
    <text evidence="1">The sequence shown here is derived from an EMBL/GenBank/DDBJ whole genome shotgun (WGS) entry which is preliminary data.</text>
</comment>
<dbReference type="EMBL" id="LFZO01000044">
    <property type="protein sequence ID" value="KXT16105.1"/>
    <property type="molecule type" value="Genomic_DNA"/>
</dbReference>
<evidence type="ECO:0000313" key="2">
    <source>
        <dbReference type="Proteomes" id="UP000073492"/>
    </source>
</evidence>
<dbReference type="AlphaFoldDB" id="A0A139IN58"/>
<proteinExistence type="predicted"/>
<evidence type="ECO:0000313" key="1">
    <source>
        <dbReference type="EMBL" id="KXT16105.1"/>
    </source>
</evidence>
<accession>A0A139IN58</accession>
<dbReference type="Proteomes" id="UP000073492">
    <property type="component" value="Unassembled WGS sequence"/>
</dbReference>
<sequence>MVTSALYTGASTSPIPLRLTNTPPRLLKRLYQPTLNFTMFGESELKRIPTTKALSTLPSLEHPIHR</sequence>
<name>A0A139IN58_9PEZI</name>
<organism evidence="1 2">
    <name type="scientific">Pseudocercospora musae</name>
    <dbReference type="NCBI Taxonomy" id="113226"/>
    <lineage>
        <taxon>Eukaryota</taxon>
        <taxon>Fungi</taxon>
        <taxon>Dikarya</taxon>
        <taxon>Ascomycota</taxon>
        <taxon>Pezizomycotina</taxon>
        <taxon>Dothideomycetes</taxon>
        <taxon>Dothideomycetidae</taxon>
        <taxon>Mycosphaerellales</taxon>
        <taxon>Mycosphaerellaceae</taxon>
        <taxon>Pseudocercospora</taxon>
    </lineage>
</organism>